<protein>
    <submittedName>
        <fullName evidence="2">Uncharacterized protein</fullName>
    </submittedName>
</protein>
<proteinExistence type="predicted"/>
<gene>
    <name evidence="2" type="ORF">JXQ802_LOCUS31865</name>
    <name evidence="1" type="ORF">PYM288_LOCUS20959</name>
</gene>
<dbReference type="Proteomes" id="UP000663870">
    <property type="component" value="Unassembled WGS sequence"/>
</dbReference>
<dbReference type="EMBL" id="CAJNOH010000799">
    <property type="protein sequence ID" value="CAF1126148.1"/>
    <property type="molecule type" value="Genomic_DNA"/>
</dbReference>
<sequence length="717" mass="83749">MASSKMSSTLYLKYLNDYININLNDTNEYLIENLNQSYFDEIENHARFILAEWYSEQIIDAQSLLYIKNVSYLNRKIILLTYKYSLNKNQVERIKNLLFNSEIIQLLTSIIQSIIETNLRHQDNFLYYLSILINVYSIVKYSKPIFNQITKQAIQSKYYKQYLTELFSINIQPIHLFFIGTIGQLAQPIHDSTFNELYSKFFTKFYNEKILSDNNDLHYCTLGILSQIDISYLINDYSCISILLSIFINSSSKFAKENTKILLLPILNIFNLLCIQSKTVACYLNSDQLIDILLQYIINQQNYQLNINACLLLGHIISEKQLIQLRISYKLTMKFMNLLYCYKQEIKNILQSLLSLTIHEQIQYIIADTYQLQNLIELSENYPIIYDIIWKLSFHSDILEQLIKRHNDFLEKLSSLSNIPAANGILENIQMRNLSRLPIKDGISFDIALISSVKDRLVVQSIQESFEKFGFRIGTIRNSFNILLCISEESKHDCTCQAAIRQALLDCKKIILCIVQKSYRFDDWFNILNIDEKKLFKITESNIEKMISEIQIDLNNNNNNNNNNSHNLPAIVKHTQIVTPLHRTSHTNLTSSSSSPKVQLPTISSHVQTKKIQNWTHQEVLEWCAKNNLNAFTKILTLYDGRSLIALAHISRMNAPHTIMNQLRNDCRKHGLKLSFVEFVHFQAALDELLRFERNQARKQSVSTLATRYVFKRKNKK</sequence>
<evidence type="ECO:0000313" key="1">
    <source>
        <dbReference type="EMBL" id="CAF1126148.1"/>
    </source>
</evidence>
<comment type="caution">
    <text evidence="2">The sequence shown here is derived from an EMBL/GenBank/DDBJ whole genome shotgun (WGS) entry which is preliminary data.</text>
</comment>
<accession>A0A815GYH0</accession>
<name>A0A815GYH0_9BILA</name>
<dbReference type="AlphaFoldDB" id="A0A815GYH0"/>
<evidence type="ECO:0000313" key="2">
    <source>
        <dbReference type="EMBL" id="CAF1346737.1"/>
    </source>
</evidence>
<dbReference type="PANTHER" id="PTHR46270">
    <property type="entry name" value="ARMADILLO-TYPE FOLD-RELATED"/>
    <property type="match status" value="1"/>
</dbReference>
<reference evidence="2" key="1">
    <citation type="submission" date="2021-02" db="EMBL/GenBank/DDBJ databases">
        <authorList>
            <person name="Nowell W R."/>
        </authorList>
    </citation>
    <scope>NUCLEOTIDE SEQUENCE</scope>
</reference>
<dbReference type="Proteomes" id="UP000663854">
    <property type="component" value="Unassembled WGS sequence"/>
</dbReference>
<dbReference type="PANTHER" id="PTHR46270:SF2">
    <property type="entry name" value="TIR DOMAIN-CONTAINING PROTEIN"/>
    <property type="match status" value="1"/>
</dbReference>
<organism evidence="2 3">
    <name type="scientific">Rotaria sordida</name>
    <dbReference type="NCBI Taxonomy" id="392033"/>
    <lineage>
        <taxon>Eukaryota</taxon>
        <taxon>Metazoa</taxon>
        <taxon>Spiralia</taxon>
        <taxon>Gnathifera</taxon>
        <taxon>Rotifera</taxon>
        <taxon>Eurotatoria</taxon>
        <taxon>Bdelloidea</taxon>
        <taxon>Philodinida</taxon>
        <taxon>Philodinidae</taxon>
        <taxon>Rotaria</taxon>
    </lineage>
</organism>
<dbReference type="EMBL" id="CAJNOL010001374">
    <property type="protein sequence ID" value="CAF1346737.1"/>
    <property type="molecule type" value="Genomic_DNA"/>
</dbReference>
<keyword evidence="3" id="KW-1185">Reference proteome</keyword>
<evidence type="ECO:0000313" key="3">
    <source>
        <dbReference type="Proteomes" id="UP000663870"/>
    </source>
</evidence>